<keyword evidence="2" id="KW-1185">Reference proteome</keyword>
<organism evidence="1 2">
    <name type="scientific">Falsiroseomonas stagni DSM 19981</name>
    <dbReference type="NCBI Taxonomy" id="1123062"/>
    <lineage>
        <taxon>Bacteria</taxon>
        <taxon>Pseudomonadati</taxon>
        <taxon>Pseudomonadota</taxon>
        <taxon>Alphaproteobacteria</taxon>
        <taxon>Acetobacterales</taxon>
        <taxon>Roseomonadaceae</taxon>
        <taxon>Falsiroseomonas</taxon>
    </lineage>
</organism>
<accession>A0A1I4FCM5</accession>
<evidence type="ECO:0000313" key="1">
    <source>
        <dbReference type="EMBL" id="SFL15732.1"/>
    </source>
</evidence>
<reference evidence="1 2" key="1">
    <citation type="submission" date="2016-10" db="EMBL/GenBank/DDBJ databases">
        <authorList>
            <person name="de Groot N.N."/>
        </authorList>
    </citation>
    <scope>NUCLEOTIDE SEQUENCE [LARGE SCALE GENOMIC DNA]</scope>
    <source>
        <strain evidence="1 2">DSM 19981</strain>
    </source>
</reference>
<name>A0A1I4FCM5_9PROT</name>
<dbReference type="AlphaFoldDB" id="A0A1I4FCM5"/>
<sequence length="291" mass="30616">MDSVQFRVTGASTTSVSLALRVLRSNATQFQQTVARATGLATRGTIAAATNDAAVAENGTLLGSSASVVMPPLNRLNITAGERVVFYRAIRVYAARLTNGQVIALSATGSSIDTTAIAHDTGAVQASTGDGANGNVVLLRSGAATARYLLVDVADASLPAIDIGILAAGPLWRLGRGMAYGVREGRVMLDQRDRNPLTGAEFVVPALANPRFAGFTLPALSRAEATDAHRDLVRRLGAARDALWIPETADTRAETNRRAIWGAVNQPGEEAAATRGNFPLLNRAFRIVERL</sequence>
<dbReference type="STRING" id="1123062.SAMN02745775_1295"/>
<protein>
    <submittedName>
        <fullName evidence="1">Uncharacterized protein</fullName>
    </submittedName>
</protein>
<evidence type="ECO:0000313" key="2">
    <source>
        <dbReference type="Proteomes" id="UP000199473"/>
    </source>
</evidence>
<gene>
    <name evidence="1" type="ORF">SAMN02745775_1295</name>
</gene>
<proteinExistence type="predicted"/>
<dbReference type="EMBL" id="FOSQ01000029">
    <property type="protein sequence ID" value="SFL15732.1"/>
    <property type="molecule type" value="Genomic_DNA"/>
</dbReference>
<dbReference type="Proteomes" id="UP000199473">
    <property type="component" value="Unassembled WGS sequence"/>
</dbReference>
<dbReference type="RefSeq" id="WP_092963537.1">
    <property type="nucleotide sequence ID" value="NZ_FOSQ01000029.1"/>
</dbReference>